<keyword evidence="2" id="KW-0677">Repeat</keyword>
<name>A0A430LFL5_9HYPO</name>
<feature type="compositionally biased region" description="Low complexity" evidence="4">
    <location>
        <begin position="220"/>
        <end position="247"/>
    </location>
</feature>
<evidence type="ECO:0000313" key="6">
    <source>
        <dbReference type="Proteomes" id="UP000287124"/>
    </source>
</evidence>
<feature type="region of interest" description="Disordered" evidence="4">
    <location>
        <begin position="35"/>
        <end position="141"/>
    </location>
</feature>
<dbReference type="GO" id="GO:0031499">
    <property type="term" value="C:TRAMP complex"/>
    <property type="evidence" value="ECO:0007669"/>
    <property type="project" value="TreeGrafter"/>
</dbReference>
<dbReference type="GO" id="GO:0003723">
    <property type="term" value="F:RNA binding"/>
    <property type="evidence" value="ECO:0007669"/>
    <property type="project" value="TreeGrafter"/>
</dbReference>
<comment type="caution">
    <text evidence="5">The sequence shown here is derived from an EMBL/GenBank/DDBJ whole genome shotgun (WGS) entry which is preliminary data.</text>
</comment>
<evidence type="ECO:0000313" key="5">
    <source>
        <dbReference type="EMBL" id="RTE74528.1"/>
    </source>
</evidence>
<dbReference type="InterPro" id="IPR051644">
    <property type="entry name" value="TRAMP_AT-DNA-binding"/>
</dbReference>
<proteinExistence type="predicted"/>
<dbReference type="Proteomes" id="UP000287124">
    <property type="component" value="Unassembled WGS sequence"/>
</dbReference>
<dbReference type="EMBL" id="MIKF01000218">
    <property type="protein sequence ID" value="RTE74528.1"/>
    <property type="molecule type" value="Genomic_DNA"/>
</dbReference>
<keyword evidence="3" id="KW-0539">Nucleus</keyword>
<dbReference type="GO" id="GO:0071038">
    <property type="term" value="P:TRAMP-dependent tRNA surveillance pathway"/>
    <property type="evidence" value="ECO:0007669"/>
    <property type="project" value="TreeGrafter"/>
</dbReference>
<comment type="subcellular location">
    <subcellularLocation>
        <location evidence="1">Nucleus</location>
    </subcellularLocation>
</comment>
<evidence type="ECO:0008006" key="7">
    <source>
        <dbReference type="Google" id="ProtNLM"/>
    </source>
</evidence>
<evidence type="ECO:0000256" key="4">
    <source>
        <dbReference type="SAM" id="MobiDB-lite"/>
    </source>
</evidence>
<feature type="compositionally biased region" description="Low complexity" evidence="4">
    <location>
        <begin position="177"/>
        <end position="212"/>
    </location>
</feature>
<feature type="compositionally biased region" description="Polar residues" evidence="4">
    <location>
        <begin position="58"/>
        <end position="69"/>
    </location>
</feature>
<feature type="compositionally biased region" description="Low complexity" evidence="4">
    <location>
        <begin position="35"/>
        <end position="57"/>
    </location>
</feature>
<reference evidence="5 6" key="1">
    <citation type="submission" date="2017-06" db="EMBL/GenBank/DDBJ databases">
        <title>Comparative genomic analysis of Ambrosia Fusariam Clade fungi.</title>
        <authorList>
            <person name="Stajich J.E."/>
            <person name="Carrillo J."/>
            <person name="Kijimoto T."/>
            <person name="Eskalen A."/>
            <person name="O'Donnell K."/>
            <person name="Kasson M."/>
        </authorList>
    </citation>
    <scope>NUCLEOTIDE SEQUENCE [LARGE SCALE GENOMIC DNA]</scope>
    <source>
        <strain evidence="5 6">UCR1854</strain>
    </source>
</reference>
<dbReference type="GO" id="GO:0071031">
    <property type="term" value="P:nuclear mRNA surveillance of mRNA 3'-end processing"/>
    <property type="evidence" value="ECO:0007669"/>
    <property type="project" value="TreeGrafter"/>
</dbReference>
<keyword evidence="6" id="KW-1185">Reference proteome</keyword>
<evidence type="ECO:0000256" key="2">
    <source>
        <dbReference type="ARBA" id="ARBA00022737"/>
    </source>
</evidence>
<evidence type="ECO:0000256" key="3">
    <source>
        <dbReference type="ARBA" id="ARBA00023242"/>
    </source>
</evidence>
<dbReference type="PANTHER" id="PTHR46543">
    <property type="entry name" value="ZINC FINGER CCHC DOMAIN-CONTAINING PROTEIN 7"/>
    <property type="match status" value="1"/>
</dbReference>
<protein>
    <recommendedName>
        <fullName evidence="7">Integral membrane protein</fullName>
    </recommendedName>
</protein>
<evidence type="ECO:0000256" key="1">
    <source>
        <dbReference type="ARBA" id="ARBA00004123"/>
    </source>
</evidence>
<feature type="compositionally biased region" description="Pro residues" evidence="4">
    <location>
        <begin position="95"/>
        <end position="118"/>
    </location>
</feature>
<dbReference type="AlphaFoldDB" id="A0A430LFL5"/>
<accession>A0A430LFL5</accession>
<feature type="compositionally biased region" description="Basic and acidic residues" evidence="4">
    <location>
        <begin position="161"/>
        <end position="172"/>
    </location>
</feature>
<dbReference type="GO" id="GO:0071035">
    <property type="term" value="P:nuclear polyadenylation-dependent rRNA catabolic process"/>
    <property type="evidence" value="ECO:0007669"/>
    <property type="project" value="TreeGrafter"/>
</dbReference>
<feature type="region of interest" description="Disordered" evidence="4">
    <location>
        <begin position="161"/>
        <end position="253"/>
    </location>
</feature>
<dbReference type="PANTHER" id="PTHR46543:SF2">
    <property type="entry name" value="AGAP013096-PA"/>
    <property type="match status" value="1"/>
</dbReference>
<dbReference type="GO" id="GO:0071036">
    <property type="term" value="P:nuclear polyadenylation-dependent snoRNA catabolic process"/>
    <property type="evidence" value="ECO:0007669"/>
    <property type="project" value="TreeGrafter"/>
</dbReference>
<sequence>MGKLFKLISKASDIATAVGEEYLKAKENANYQMAQQIQQQQQQQAYHAQQYGGYPQQTGSSQREQPGTAQQYQQYPPRPSQHQQYPPHPQEQQYAPPPSQQQQYPQPPQAQQYPPPPQQTQSQVDSDPEAAEKLAAEYQAEYNREIAEAERELERLKKEQEEKLKEAERQLEGLRIQSESRSASSVNAPSSAPQQQQQYQQQYDQPQPSPAATPTSYGGQQQYQAPSPAQPQPQYQTQQQWNPQAAPTLNPIHPPEMHRCGIVPISVCADGLMDMEIDWFIHPSAPEFLVCSRCYVDHIYNTQFQSSFRMAHLGAGQQRKCSFSSRRMKEALWPEAVASSSLSNAVEFMQKRQRIPHCTDAEIKPGASWYTSPSIPHATFCAACYEDILMTSSFASNFTLSTGLEAFCDASTFYVRRMLDLYAPSNNWSAFCQQVQARIQVPKCEKGLPMPTHEHSWYETTGGPRGTVLCGACYCDNFHNTPDQQYWRQTTPRGKETMCLCGNINMYSVSIKAFDTKDLSIFWRALDEYSKHPFCSPYETSGAKWFTLPSKSQEIIICGACYSTMATVWGGANWFIPKSSSFFKSDKRVCGFNVGHPRFHKNFNAFNECTLRGTWKAMGDLAALFASVEPCPRSKPNGYPRRYWGWQNAQICEECYVTFAKDTAFESRYTIRGVRSTDGICDLYSSRMRNLYSDACQSGDLQSFLNQAAQRKQIFTQMNQTLEMLKSAYAQENMQQKQMLMQRERMMNQDQANRMAMLNKSYNDGLIANMTKFRGDIQGCNGYMVGNSQMGWYKNETSLQGVLDLQAADRLREQALAPGLTPGLGSSSQIVGFSPQMQMLQAEAERIEGLWTQVE</sequence>
<feature type="compositionally biased region" description="Low complexity" evidence="4">
    <location>
        <begin position="70"/>
        <end position="94"/>
    </location>
</feature>
<dbReference type="GO" id="GO:0071039">
    <property type="term" value="P:nuclear polyadenylation-dependent CUT catabolic process"/>
    <property type="evidence" value="ECO:0007669"/>
    <property type="project" value="TreeGrafter"/>
</dbReference>
<gene>
    <name evidence="5" type="ORF">BHE90_011053</name>
</gene>
<dbReference type="GO" id="GO:0071037">
    <property type="term" value="P:nuclear polyadenylation-dependent snRNA catabolic process"/>
    <property type="evidence" value="ECO:0007669"/>
    <property type="project" value="TreeGrafter"/>
</dbReference>
<organism evidence="5 6">
    <name type="scientific">Fusarium euwallaceae</name>
    <dbReference type="NCBI Taxonomy" id="1147111"/>
    <lineage>
        <taxon>Eukaryota</taxon>
        <taxon>Fungi</taxon>
        <taxon>Dikarya</taxon>
        <taxon>Ascomycota</taxon>
        <taxon>Pezizomycotina</taxon>
        <taxon>Sordariomycetes</taxon>
        <taxon>Hypocreomycetidae</taxon>
        <taxon>Hypocreales</taxon>
        <taxon>Nectriaceae</taxon>
        <taxon>Fusarium</taxon>
        <taxon>Fusarium solani species complex</taxon>
    </lineage>
</organism>